<evidence type="ECO:0000313" key="3">
    <source>
        <dbReference type="EMBL" id="MDM8077721.1"/>
    </source>
</evidence>
<evidence type="ECO:0000259" key="1">
    <source>
        <dbReference type="Pfam" id="PF13175"/>
    </source>
</evidence>
<dbReference type="InterPro" id="IPR027417">
    <property type="entry name" value="P-loop_NTPase"/>
</dbReference>
<dbReference type="Pfam" id="PF13304">
    <property type="entry name" value="AAA_21"/>
    <property type="match status" value="1"/>
</dbReference>
<keyword evidence="4" id="KW-1185">Reference proteome</keyword>
<gene>
    <name evidence="3" type="ORF">QUV91_11730</name>
</gene>
<reference evidence="4" key="1">
    <citation type="submission" date="2023-06" db="EMBL/GenBank/DDBJ databases">
        <title>Identification and characterization of horizontal gene transfer across gut microbiota members of farm animals based on homology search.</title>
        <authorList>
            <person name="Zeman M."/>
            <person name="Kubasova T."/>
            <person name="Jahodarova E."/>
            <person name="Nykrynova M."/>
            <person name="Rychlik I."/>
        </authorList>
    </citation>
    <scope>NUCLEOTIDE SEQUENCE [LARGE SCALE GENOMIC DNA]</scope>
    <source>
        <strain evidence="4">ET81</strain>
    </source>
</reference>
<organism evidence="3 4">
    <name type="scientific">Actinomyces viscosus</name>
    <dbReference type="NCBI Taxonomy" id="1656"/>
    <lineage>
        <taxon>Bacteria</taxon>
        <taxon>Bacillati</taxon>
        <taxon>Actinomycetota</taxon>
        <taxon>Actinomycetes</taxon>
        <taxon>Actinomycetales</taxon>
        <taxon>Actinomycetaceae</taxon>
        <taxon>Actinomyces</taxon>
    </lineage>
</organism>
<dbReference type="SUPFAM" id="SSF52540">
    <property type="entry name" value="P-loop containing nucleoside triphosphate hydrolases"/>
    <property type="match status" value="1"/>
</dbReference>
<dbReference type="PANTHER" id="PTHR43581">
    <property type="entry name" value="ATP/GTP PHOSPHATASE"/>
    <property type="match status" value="1"/>
</dbReference>
<comment type="caution">
    <text evidence="3">The sequence shown here is derived from an EMBL/GenBank/DDBJ whole genome shotgun (WGS) entry which is preliminary data.</text>
</comment>
<dbReference type="InterPro" id="IPR003959">
    <property type="entry name" value="ATPase_AAA_core"/>
</dbReference>
<accession>A0ABT7U0V8</accession>
<name>A0ABT7U0V8_ACTVI</name>
<reference evidence="3 4" key="2">
    <citation type="submission" date="2023-06" db="EMBL/GenBank/DDBJ databases">
        <authorList>
            <person name="Zeman M."/>
            <person name="Kubasova T."/>
            <person name="Jahodarova E."/>
            <person name="Nykrynova M."/>
            <person name="Rychlik I."/>
        </authorList>
    </citation>
    <scope>NUCLEOTIDE SEQUENCE [LARGE SCALE GENOMIC DNA]</scope>
    <source>
        <strain evidence="3 4">ET81</strain>
    </source>
</reference>
<dbReference type="CDD" id="cd00267">
    <property type="entry name" value="ABC_ATPase"/>
    <property type="match status" value="1"/>
</dbReference>
<dbReference type="InterPro" id="IPR051396">
    <property type="entry name" value="Bact_Antivir_Def_Nuclease"/>
</dbReference>
<dbReference type="PANTHER" id="PTHR43581:SF4">
    <property type="entry name" value="ATP_GTP PHOSPHATASE"/>
    <property type="match status" value="1"/>
</dbReference>
<dbReference type="Pfam" id="PF13175">
    <property type="entry name" value="AAA_15"/>
    <property type="match status" value="1"/>
</dbReference>
<dbReference type="Proteomes" id="UP001529257">
    <property type="component" value="Unassembled WGS sequence"/>
</dbReference>
<dbReference type="RefSeq" id="WP_289597690.1">
    <property type="nucleotide sequence ID" value="NZ_JAUDBR010000021.1"/>
</dbReference>
<protein>
    <submittedName>
        <fullName evidence="3">AAA family ATPase</fullName>
    </submittedName>
</protein>
<sequence>MLSSVSLKRFKSIENTTIDLDRITVLVGPNNGGKSSFLQGLQFATSIIQSLHLEGADKPASLQKNNMTGTLAFQQLIYSPLRDLDALASGGHLYQNKDKSIEITLKESGGELVNVSLSRGKNKNVSATISVNENSVIAESSLYEDMKNVGRPYSMISPGLAGIPNFEEFRPKGTVTRAAARGDANSVFRNVLWALKTNNRSNWDWFQEALQSVFPDLVVDAEFNADTGENIVGTITRGSLKLPIDASGTGVLQMVQILAYIGLYEPRVLILDEPDSHLHPNNQRKLVSLLEKATRDKGFQVLISTHSRPFIDKLSSVGAKFVWVADGAVKSDNFDMIQAFSNLGALDVADYLDGGSTKKLILTEDTDVEYIRTIAVASGVSEDSTVIRSYNGVGNLNSAIELAKFIKEQYRGTQVYIHRDRDRLNDKQVEEIKRKISGSGAVPFVTSGTDCEAYFVNPEHVSYVFPQISQNEAEDLVEEAIDLARSTSEAKLADDIFYEKINEGGGKFEMPKPSKITEEARRLYGDNPARYMYGKKALGYLKNLIQERLNINNANGLVCPSKYVAVSEFRANPDSLHEG</sequence>
<feature type="domain" description="ATPase AAA-type core" evidence="2">
    <location>
        <begin position="210"/>
        <end position="310"/>
    </location>
</feature>
<proteinExistence type="predicted"/>
<dbReference type="InterPro" id="IPR041685">
    <property type="entry name" value="AAA_GajA/Old/RecF-like"/>
</dbReference>
<feature type="domain" description="Endonuclease GajA/Old nuclease/RecF-like AAA" evidence="1">
    <location>
        <begin position="1"/>
        <end position="43"/>
    </location>
</feature>
<evidence type="ECO:0000259" key="2">
    <source>
        <dbReference type="Pfam" id="PF13304"/>
    </source>
</evidence>
<evidence type="ECO:0000313" key="4">
    <source>
        <dbReference type="Proteomes" id="UP001529257"/>
    </source>
</evidence>
<dbReference type="Gene3D" id="3.40.50.300">
    <property type="entry name" value="P-loop containing nucleotide triphosphate hydrolases"/>
    <property type="match status" value="1"/>
</dbReference>
<dbReference type="EMBL" id="JAUDBR010000021">
    <property type="protein sequence ID" value="MDM8077721.1"/>
    <property type="molecule type" value="Genomic_DNA"/>
</dbReference>